<feature type="non-terminal residue" evidence="2">
    <location>
        <position position="1"/>
    </location>
</feature>
<proteinExistence type="predicted"/>
<dbReference type="EMBL" id="BRYB01003431">
    <property type="protein sequence ID" value="GMI36566.1"/>
    <property type="molecule type" value="Genomic_DNA"/>
</dbReference>
<keyword evidence="1" id="KW-0472">Membrane</keyword>
<keyword evidence="1" id="KW-1133">Transmembrane helix</keyword>
<protein>
    <submittedName>
        <fullName evidence="2">Uncharacterized protein</fullName>
    </submittedName>
</protein>
<comment type="caution">
    <text evidence="2">The sequence shown here is derived from an EMBL/GenBank/DDBJ whole genome shotgun (WGS) entry which is preliminary data.</text>
</comment>
<dbReference type="Proteomes" id="UP001165060">
    <property type="component" value="Unassembled WGS sequence"/>
</dbReference>
<gene>
    <name evidence="2" type="ORF">TeGR_g10925</name>
</gene>
<evidence type="ECO:0000313" key="3">
    <source>
        <dbReference type="Proteomes" id="UP001165060"/>
    </source>
</evidence>
<evidence type="ECO:0000313" key="2">
    <source>
        <dbReference type="EMBL" id="GMI36566.1"/>
    </source>
</evidence>
<accession>A0ABQ6MYY9</accession>
<keyword evidence="3" id="KW-1185">Reference proteome</keyword>
<organism evidence="2 3">
    <name type="scientific">Tetraparma gracilis</name>
    <dbReference type="NCBI Taxonomy" id="2962635"/>
    <lineage>
        <taxon>Eukaryota</taxon>
        <taxon>Sar</taxon>
        <taxon>Stramenopiles</taxon>
        <taxon>Ochrophyta</taxon>
        <taxon>Bolidophyceae</taxon>
        <taxon>Parmales</taxon>
        <taxon>Triparmaceae</taxon>
        <taxon>Tetraparma</taxon>
    </lineage>
</organism>
<name>A0ABQ6MYY9_9STRA</name>
<feature type="transmembrane region" description="Helical" evidence="1">
    <location>
        <begin position="51"/>
        <end position="74"/>
    </location>
</feature>
<keyword evidence="1" id="KW-0812">Transmembrane</keyword>
<evidence type="ECO:0000256" key="1">
    <source>
        <dbReference type="SAM" id="Phobius"/>
    </source>
</evidence>
<sequence>PPPGNATSSFDDRISAANKTMSSQDEKCCCLCPPPGWNHASKPKRYACRSFCAALVVWFLLIAISIIDLLPVMMADPEALYVLHGVDISDLCDASNVPYSVLVDFDLPFHGELVHVNKMSLKVSVNDNPNQKRGHVDKNLLVSSDFQPLFKKSDGSSSNVLGGGESSLDFSDAAKLHDLAAAGKLATDQMNMYDLQVIVDLNVPIFTGRFMIPIWYTTDVQMFYTCGFPTEDSHGKPCPEEWPATKKEALCEYTCQYDDYPLRPMSYWFPELYTADRGIDDENIILNPDLTPKCNANKPARRRTAEAAPMGNSAEGASYLSSFDESDPLYALQQQWEEYNYW</sequence>
<reference evidence="2 3" key="1">
    <citation type="journal article" date="2023" name="Commun. Biol.">
        <title>Genome analysis of Parmales, the sister group of diatoms, reveals the evolutionary specialization of diatoms from phago-mixotrophs to photoautotrophs.</title>
        <authorList>
            <person name="Ban H."/>
            <person name="Sato S."/>
            <person name="Yoshikawa S."/>
            <person name="Yamada K."/>
            <person name="Nakamura Y."/>
            <person name="Ichinomiya M."/>
            <person name="Sato N."/>
            <person name="Blanc-Mathieu R."/>
            <person name="Endo H."/>
            <person name="Kuwata A."/>
            <person name="Ogata H."/>
        </authorList>
    </citation>
    <scope>NUCLEOTIDE SEQUENCE [LARGE SCALE GENOMIC DNA]</scope>
</reference>